<dbReference type="InterPro" id="IPR032675">
    <property type="entry name" value="LRR_dom_sf"/>
</dbReference>
<dbReference type="Gene3D" id="3.80.10.10">
    <property type="entry name" value="Ribonuclease Inhibitor"/>
    <property type="match status" value="1"/>
</dbReference>
<evidence type="ECO:0000256" key="2">
    <source>
        <dbReference type="ARBA" id="ARBA00022737"/>
    </source>
</evidence>
<dbReference type="PROSITE" id="PS51450">
    <property type="entry name" value="LRR"/>
    <property type="match status" value="4"/>
</dbReference>
<keyword evidence="1" id="KW-0433">Leucine-rich repeat</keyword>
<sequence>MANFDPSDPTILPQCEGFNISNSELLNQNSLKTTVIDESEVNFMHSGLKHLPDLSQFTQIQILCLRRNEISSIVSIPFLPLLKELDLYDNLLDRIEPLNNVPNLITLDISFNNVRMVENLEPLSLLENLYLIQNKISEIQCLSHLKFLIVLELGANR</sequence>
<dbReference type="SUPFAM" id="SSF52075">
    <property type="entry name" value="Outer arm dynein light chain 1"/>
    <property type="match status" value="1"/>
</dbReference>
<gene>
    <name evidence="3" type="ORF">LOD99_6393</name>
</gene>
<dbReference type="InterPro" id="IPR050836">
    <property type="entry name" value="SDS22/Internalin_LRR"/>
</dbReference>
<protein>
    <submittedName>
        <fullName evidence="3">Uncharacterized protein</fullName>
    </submittedName>
</protein>
<name>A0AAV7JLK8_9METZ</name>
<organism evidence="3 4">
    <name type="scientific">Oopsacas minuta</name>
    <dbReference type="NCBI Taxonomy" id="111878"/>
    <lineage>
        <taxon>Eukaryota</taxon>
        <taxon>Metazoa</taxon>
        <taxon>Porifera</taxon>
        <taxon>Hexactinellida</taxon>
        <taxon>Hexasterophora</taxon>
        <taxon>Lyssacinosida</taxon>
        <taxon>Leucopsacidae</taxon>
        <taxon>Oopsacas</taxon>
    </lineage>
</organism>
<dbReference type="EMBL" id="JAKMXF010000317">
    <property type="protein sequence ID" value="KAI6649843.1"/>
    <property type="molecule type" value="Genomic_DNA"/>
</dbReference>
<keyword evidence="2" id="KW-0677">Repeat</keyword>
<dbReference type="Proteomes" id="UP001165289">
    <property type="component" value="Unassembled WGS sequence"/>
</dbReference>
<evidence type="ECO:0000313" key="4">
    <source>
        <dbReference type="Proteomes" id="UP001165289"/>
    </source>
</evidence>
<comment type="caution">
    <text evidence="3">The sequence shown here is derived from an EMBL/GenBank/DDBJ whole genome shotgun (WGS) entry which is preliminary data.</text>
</comment>
<accession>A0AAV7JLK8</accession>
<dbReference type="PANTHER" id="PTHR46652:SF3">
    <property type="entry name" value="LEUCINE-RICH REPEAT-CONTAINING PROTEIN 9"/>
    <property type="match status" value="1"/>
</dbReference>
<reference evidence="3 4" key="1">
    <citation type="journal article" date="2023" name="BMC Biol.">
        <title>The compact genome of the sponge Oopsacas minuta (Hexactinellida) is lacking key metazoan core genes.</title>
        <authorList>
            <person name="Santini S."/>
            <person name="Schenkelaars Q."/>
            <person name="Jourda C."/>
            <person name="Duchesne M."/>
            <person name="Belahbib H."/>
            <person name="Rocher C."/>
            <person name="Selva M."/>
            <person name="Riesgo A."/>
            <person name="Vervoort M."/>
            <person name="Leys S.P."/>
            <person name="Kodjabachian L."/>
            <person name="Le Bivic A."/>
            <person name="Borchiellini C."/>
            <person name="Claverie J.M."/>
            <person name="Renard E."/>
        </authorList>
    </citation>
    <scope>NUCLEOTIDE SEQUENCE [LARGE SCALE GENOMIC DNA]</scope>
    <source>
        <strain evidence="3">SPO-2</strain>
    </source>
</reference>
<dbReference type="AlphaFoldDB" id="A0AAV7JLK8"/>
<evidence type="ECO:0000256" key="1">
    <source>
        <dbReference type="ARBA" id="ARBA00022614"/>
    </source>
</evidence>
<evidence type="ECO:0000313" key="3">
    <source>
        <dbReference type="EMBL" id="KAI6649843.1"/>
    </source>
</evidence>
<keyword evidence="4" id="KW-1185">Reference proteome</keyword>
<proteinExistence type="predicted"/>
<dbReference type="PANTHER" id="PTHR46652">
    <property type="entry name" value="LEUCINE-RICH REPEAT AND IQ DOMAIN-CONTAINING PROTEIN 1-RELATED"/>
    <property type="match status" value="1"/>
</dbReference>
<dbReference type="SMART" id="SM00365">
    <property type="entry name" value="LRR_SD22"/>
    <property type="match status" value="4"/>
</dbReference>
<dbReference type="InterPro" id="IPR001611">
    <property type="entry name" value="Leu-rich_rpt"/>
</dbReference>